<feature type="transmembrane region" description="Helical" evidence="9">
    <location>
        <begin position="352"/>
        <end position="381"/>
    </location>
</feature>
<feature type="transmembrane region" description="Helical" evidence="9">
    <location>
        <begin position="429"/>
        <end position="451"/>
    </location>
</feature>
<dbReference type="Gene3D" id="3.30.70.2750">
    <property type="match status" value="1"/>
</dbReference>
<dbReference type="PANTHER" id="PTHR11629:SF63">
    <property type="entry name" value="V-TYPE PROTON ATPASE SUBUNIT A"/>
    <property type="match status" value="1"/>
</dbReference>
<feature type="coiled-coil region" evidence="8">
    <location>
        <begin position="219"/>
        <end position="253"/>
    </location>
</feature>
<feature type="transmembrane region" description="Helical" evidence="9">
    <location>
        <begin position="573"/>
        <end position="596"/>
    </location>
</feature>
<evidence type="ECO:0000256" key="5">
    <source>
        <dbReference type="ARBA" id="ARBA00022989"/>
    </source>
</evidence>
<keyword evidence="8" id="KW-0175">Coiled coil</keyword>
<evidence type="ECO:0000256" key="4">
    <source>
        <dbReference type="ARBA" id="ARBA00022692"/>
    </source>
</evidence>
<reference evidence="10 11" key="1">
    <citation type="journal article" date="2020" name="Microorganisms">
        <title>Osmotic Adaptation and Compatible Solute Biosynthesis of Phototrophic Bacteria as Revealed from Genome Analyses.</title>
        <authorList>
            <person name="Imhoff J.F."/>
            <person name="Rahn T."/>
            <person name="Kunzel S."/>
            <person name="Keller A."/>
            <person name="Neulinger S.C."/>
        </authorList>
    </citation>
    <scope>NUCLEOTIDE SEQUENCE [LARGE SCALE GENOMIC DNA]</scope>
    <source>
        <strain evidence="10 11">DSM 6210</strain>
    </source>
</reference>
<evidence type="ECO:0000313" key="10">
    <source>
        <dbReference type="EMBL" id="MBK1630581.1"/>
    </source>
</evidence>
<feature type="transmembrane region" description="Helical" evidence="9">
    <location>
        <begin position="388"/>
        <end position="409"/>
    </location>
</feature>
<keyword evidence="7 9" id="KW-0472">Membrane</keyword>
<dbReference type="Gene3D" id="3.30.70.2170">
    <property type="match status" value="1"/>
</dbReference>
<evidence type="ECO:0000256" key="1">
    <source>
        <dbReference type="ARBA" id="ARBA00004141"/>
    </source>
</evidence>
<evidence type="ECO:0000256" key="9">
    <source>
        <dbReference type="SAM" id="Phobius"/>
    </source>
</evidence>
<keyword evidence="3" id="KW-0813">Transport</keyword>
<dbReference type="Proteomes" id="UP000748752">
    <property type="component" value="Unassembled WGS sequence"/>
</dbReference>
<evidence type="ECO:0000256" key="6">
    <source>
        <dbReference type="ARBA" id="ARBA00023065"/>
    </source>
</evidence>
<feature type="transmembrane region" description="Helical" evidence="9">
    <location>
        <begin position="543"/>
        <end position="561"/>
    </location>
</feature>
<comment type="similarity">
    <text evidence="2">Belongs to the V-ATPase 116 kDa subunit family.</text>
</comment>
<evidence type="ECO:0000313" key="11">
    <source>
        <dbReference type="Proteomes" id="UP000748752"/>
    </source>
</evidence>
<dbReference type="InterPro" id="IPR002490">
    <property type="entry name" value="V-ATPase_116kDa_su"/>
</dbReference>
<name>A0ABS1CGS6_9GAMM</name>
<evidence type="ECO:0000256" key="3">
    <source>
        <dbReference type="ARBA" id="ARBA00022448"/>
    </source>
</evidence>
<feature type="transmembrane region" description="Helical" evidence="9">
    <location>
        <begin position="494"/>
        <end position="511"/>
    </location>
</feature>
<organism evidence="10 11">
    <name type="scientific">Thiohalocapsa halophila</name>
    <dbReference type="NCBI Taxonomy" id="69359"/>
    <lineage>
        <taxon>Bacteria</taxon>
        <taxon>Pseudomonadati</taxon>
        <taxon>Pseudomonadota</taxon>
        <taxon>Gammaproteobacteria</taxon>
        <taxon>Chromatiales</taxon>
        <taxon>Chromatiaceae</taxon>
        <taxon>Thiohalocapsa</taxon>
    </lineage>
</organism>
<dbReference type="PANTHER" id="PTHR11629">
    <property type="entry name" value="VACUOLAR PROTON ATPASES"/>
    <property type="match status" value="1"/>
</dbReference>
<comment type="caution">
    <text evidence="10">The sequence shown here is derived from an EMBL/GenBank/DDBJ whole genome shotgun (WGS) entry which is preliminary data.</text>
</comment>
<keyword evidence="4 9" id="KW-0812">Transmembrane</keyword>
<dbReference type="RefSeq" id="WP_200235648.1">
    <property type="nucleotide sequence ID" value="NZ_NRRV01000013.1"/>
</dbReference>
<keyword evidence="5 9" id="KW-1133">Transmembrane helix</keyword>
<dbReference type="Gene3D" id="1.20.1460.20">
    <property type="match status" value="1"/>
</dbReference>
<proteinExistence type="inferred from homology"/>
<keyword evidence="11" id="KW-1185">Reference proteome</keyword>
<dbReference type="EMBL" id="NRRV01000013">
    <property type="protein sequence ID" value="MBK1630581.1"/>
    <property type="molecule type" value="Genomic_DNA"/>
</dbReference>
<accession>A0ABS1CGS6</accession>
<dbReference type="Pfam" id="PF01496">
    <property type="entry name" value="V_ATPase_I"/>
    <property type="match status" value="2"/>
</dbReference>
<protein>
    <submittedName>
        <fullName evidence="10">ATPase</fullName>
    </submittedName>
</protein>
<comment type="subcellular location">
    <subcellularLocation>
        <location evidence="1">Membrane</location>
        <topology evidence="1">Multi-pass membrane protein</topology>
    </subcellularLocation>
</comment>
<feature type="transmembrane region" description="Helical" evidence="9">
    <location>
        <begin position="463"/>
        <end position="482"/>
    </location>
</feature>
<gene>
    <name evidence="10" type="ORF">CKO31_07450</name>
</gene>
<sequence length="628" mass="69987">MKHVRLLVMADDLPQASLTLAETASFHPDNRPPETQALSAAPGRDYRERYRQAATRLDKIAKLVDVPATPIIRQVHVVHPDELAAVGILLRERWEEASRFEEAFRRLDEEERFIRDQEVALDNFANLKIDLGKLRSKTRFLDFYVGIVPRENVSRLEGAVQLADHILFNYLERGDSAHVIIVGPRGEREAQLGSVLTSAGFQSLPIPSDLADMDPDAKREELAARRAELAGQRDTLRTELAQWEQEHRETLLDARRTLLLAEPFVTLDPSIHSAGQLAMLSGWVPLRELPSLAERLEQSMSMPFDLSFRDPRPDERPLVPTVPVRNRWLAPFATLVQQYGIPQYGEVDPTPIFAFTFLLMFGSMFGDVGQGAVIAGLGWYFRDKLGRFWLFGVTAGLSSVFFGFLYGSIFGYEELLPALWTSPIHHPILMLKIALGYGVVFIVVACLLAIYNRFAVKDPASAWLGHHGIVNLVFYLALVWGGLRLTATGSFGSLPLWLILASLAALAVYAWRHLDVPAGERVLVVFIETLETIIGYISNTLSFLRVAAFSLNHAALSLAVLTLADMMGTMGHILAIILGNIFVLVLEGGIVMIQVMRLQYYEGFSRYFSGSGHEFAPLRLRRGASGAG</sequence>
<evidence type="ECO:0000256" key="2">
    <source>
        <dbReference type="ARBA" id="ARBA00009904"/>
    </source>
</evidence>
<keyword evidence="6" id="KW-0406">Ion transport</keyword>
<evidence type="ECO:0000256" key="8">
    <source>
        <dbReference type="SAM" id="Coils"/>
    </source>
</evidence>
<evidence type="ECO:0000256" key="7">
    <source>
        <dbReference type="ARBA" id="ARBA00023136"/>
    </source>
</evidence>